<feature type="chain" id="PRO_5041375027" description="Cytochrome c-552/DMSO reductase-like haem-binding domain-containing protein" evidence="8">
    <location>
        <begin position="24"/>
        <end position="299"/>
    </location>
</feature>
<keyword evidence="11" id="KW-1185">Reference proteome</keyword>
<evidence type="ECO:0000256" key="7">
    <source>
        <dbReference type="SAM" id="Phobius"/>
    </source>
</evidence>
<keyword evidence="7" id="KW-0812">Transmembrane</keyword>
<feature type="transmembrane region" description="Helical" evidence="7">
    <location>
        <begin position="92"/>
        <end position="117"/>
    </location>
</feature>
<dbReference type="Proteomes" id="UP000824469">
    <property type="component" value="Unassembled WGS sequence"/>
</dbReference>
<reference evidence="10 11" key="1">
    <citation type="journal article" date="2021" name="Nat. Plants">
        <title>The Taxus genome provides insights into paclitaxel biosynthesis.</title>
        <authorList>
            <person name="Xiong X."/>
            <person name="Gou J."/>
            <person name="Liao Q."/>
            <person name="Li Y."/>
            <person name="Zhou Q."/>
            <person name="Bi G."/>
            <person name="Li C."/>
            <person name="Du R."/>
            <person name="Wang X."/>
            <person name="Sun T."/>
            <person name="Guo L."/>
            <person name="Liang H."/>
            <person name="Lu P."/>
            <person name="Wu Y."/>
            <person name="Zhang Z."/>
            <person name="Ro D.K."/>
            <person name="Shang Y."/>
            <person name="Huang S."/>
            <person name="Yan J."/>
        </authorList>
    </citation>
    <scope>NUCLEOTIDE SEQUENCE [LARGE SCALE GENOMIC DNA]</scope>
    <source>
        <strain evidence="10">Ta-2019</strain>
    </source>
</reference>
<evidence type="ECO:0000256" key="8">
    <source>
        <dbReference type="SAM" id="SignalP"/>
    </source>
</evidence>
<name>A0AA38BWM9_TAXCH</name>
<evidence type="ECO:0000256" key="5">
    <source>
        <dbReference type="ARBA" id="ARBA00023004"/>
    </source>
</evidence>
<evidence type="ECO:0000256" key="4">
    <source>
        <dbReference type="ARBA" id="ARBA00022982"/>
    </source>
</evidence>
<dbReference type="PANTHER" id="PTHR36044:SF1">
    <property type="entry name" value="HEME BINDING PROTEIN"/>
    <property type="match status" value="1"/>
</dbReference>
<evidence type="ECO:0000313" key="11">
    <source>
        <dbReference type="Proteomes" id="UP000824469"/>
    </source>
</evidence>
<dbReference type="CDD" id="cd00241">
    <property type="entry name" value="DOMON_like"/>
    <property type="match status" value="1"/>
</dbReference>
<dbReference type="InterPro" id="IPR019020">
    <property type="entry name" value="Cyt-c552/DMSO_Rdtase_haem-bd"/>
</dbReference>
<dbReference type="OMA" id="YAWSPHC"/>
<keyword evidence="4" id="KW-0249">Electron transport</keyword>
<dbReference type="GO" id="GO:0020037">
    <property type="term" value="F:heme binding"/>
    <property type="evidence" value="ECO:0007669"/>
    <property type="project" value="InterPro"/>
</dbReference>
<keyword evidence="2" id="KW-0349">Heme</keyword>
<dbReference type="GO" id="GO:0046872">
    <property type="term" value="F:metal ion binding"/>
    <property type="evidence" value="ECO:0007669"/>
    <property type="project" value="UniProtKB-KW"/>
</dbReference>
<evidence type="ECO:0000313" key="10">
    <source>
        <dbReference type="EMBL" id="KAH9290375.1"/>
    </source>
</evidence>
<keyword evidence="1" id="KW-0813">Transport</keyword>
<proteinExistence type="predicted"/>
<dbReference type="PANTHER" id="PTHR36044">
    <property type="entry name" value="HEME BINDING PROTEIN"/>
    <property type="match status" value="1"/>
</dbReference>
<dbReference type="EMBL" id="JAHRHJ020003813">
    <property type="protein sequence ID" value="KAH9290375.1"/>
    <property type="molecule type" value="Genomic_DNA"/>
</dbReference>
<dbReference type="Gene3D" id="2.60.40.1190">
    <property type="match status" value="1"/>
</dbReference>
<dbReference type="Pfam" id="PF09459">
    <property type="entry name" value="EB_dh"/>
    <property type="match status" value="1"/>
</dbReference>
<feature type="signal peptide" evidence="8">
    <location>
        <begin position="1"/>
        <end position="23"/>
    </location>
</feature>
<keyword evidence="3" id="KW-0479">Metal-binding</keyword>
<feature type="domain" description="Cytochrome c-552/DMSO reductase-like haem-binding" evidence="9">
    <location>
        <begin position="114"/>
        <end position="298"/>
    </location>
</feature>
<evidence type="ECO:0000259" key="9">
    <source>
        <dbReference type="Pfam" id="PF09459"/>
    </source>
</evidence>
<sequence>MAIWTKCFITVIIICHLNKRVESHSENEGFHCDSDDDAKIEAEYLPGIVTLDGKADEWDDDNITGYTFPLLPALNPDDHAKKYKGGQITLKVIFYYSYYLLLSSLLHFVFVFTVISFQALHDGHSVFFLLQVPGDYRYVQGKSNSCPSVALMFQVGEDATYHNMGGCNEEPGDCSSKSCGGYEVDMMHFSIGSAIPGRLYGANIIDNINHTGRDSFGHLVDMYAWNPHCRYLDGLGPEGNGSGNSSIAQNDWQGAWWHDSIDDSSGLLESASPYSSPNSDGTYTFEFSRPLRTMDRLQQ</sequence>
<evidence type="ECO:0000256" key="1">
    <source>
        <dbReference type="ARBA" id="ARBA00022448"/>
    </source>
</evidence>
<evidence type="ECO:0000256" key="3">
    <source>
        <dbReference type="ARBA" id="ARBA00022723"/>
    </source>
</evidence>
<keyword evidence="8" id="KW-0732">Signal</keyword>
<dbReference type="AlphaFoldDB" id="A0AA38BWM9"/>
<evidence type="ECO:0000256" key="2">
    <source>
        <dbReference type="ARBA" id="ARBA00022617"/>
    </source>
</evidence>
<comment type="caution">
    <text evidence="10">The sequence shown here is derived from an EMBL/GenBank/DDBJ whole genome shotgun (WGS) entry which is preliminary data.</text>
</comment>
<protein>
    <recommendedName>
        <fullName evidence="9">Cytochrome c-552/DMSO reductase-like haem-binding domain-containing protein</fullName>
    </recommendedName>
</protein>
<keyword evidence="5" id="KW-0408">Iron</keyword>
<accession>A0AA38BWM9</accession>
<keyword evidence="7" id="KW-1133">Transmembrane helix</keyword>
<feature type="non-terminal residue" evidence="10">
    <location>
        <position position="299"/>
    </location>
</feature>
<feature type="region of interest" description="Disordered" evidence="6">
    <location>
        <begin position="268"/>
        <end position="287"/>
    </location>
</feature>
<keyword evidence="7" id="KW-0472">Membrane</keyword>
<gene>
    <name evidence="10" type="ORF">KI387_034492</name>
</gene>
<feature type="compositionally biased region" description="Polar residues" evidence="6">
    <location>
        <begin position="272"/>
        <end position="282"/>
    </location>
</feature>
<evidence type="ECO:0000256" key="6">
    <source>
        <dbReference type="SAM" id="MobiDB-lite"/>
    </source>
</evidence>
<organism evidence="10 11">
    <name type="scientific">Taxus chinensis</name>
    <name type="common">Chinese yew</name>
    <name type="synonym">Taxus wallichiana var. chinensis</name>
    <dbReference type="NCBI Taxonomy" id="29808"/>
    <lineage>
        <taxon>Eukaryota</taxon>
        <taxon>Viridiplantae</taxon>
        <taxon>Streptophyta</taxon>
        <taxon>Embryophyta</taxon>
        <taxon>Tracheophyta</taxon>
        <taxon>Spermatophyta</taxon>
        <taxon>Pinopsida</taxon>
        <taxon>Pinidae</taxon>
        <taxon>Conifers II</taxon>
        <taxon>Cupressales</taxon>
        <taxon>Taxaceae</taxon>
        <taxon>Taxus</taxon>
    </lineage>
</organism>